<dbReference type="PANTHER" id="PTHR11091">
    <property type="entry name" value="OXIDOREDUCTASE-RELATED"/>
    <property type="match status" value="1"/>
</dbReference>
<evidence type="ECO:0000256" key="1">
    <source>
        <dbReference type="ARBA" id="ARBA00006056"/>
    </source>
</evidence>
<dbReference type="PANTHER" id="PTHR11091:SF0">
    <property type="entry name" value="MALATE DEHYDROGENASE"/>
    <property type="match status" value="1"/>
</dbReference>
<accession>A0A508X7Z8</accession>
<organism evidence="3">
    <name type="scientific">Sinorhizobium medicae</name>
    <dbReference type="NCBI Taxonomy" id="110321"/>
    <lineage>
        <taxon>Bacteria</taxon>
        <taxon>Pseudomonadati</taxon>
        <taxon>Pseudomonadota</taxon>
        <taxon>Alphaproteobacteria</taxon>
        <taxon>Hyphomicrobiales</taxon>
        <taxon>Rhizobiaceae</taxon>
        <taxon>Sinorhizobium/Ensifer group</taxon>
        <taxon>Sinorhizobium</taxon>
    </lineage>
</organism>
<evidence type="ECO:0000256" key="2">
    <source>
        <dbReference type="ARBA" id="ARBA00023002"/>
    </source>
</evidence>
<dbReference type="InterPro" id="IPR043143">
    <property type="entry name" value="Mal/L-sulf/L-lact_DH-like_NADP"/>
</dbReference>
<dbReference type="InterPro" id="IPR043144">
    <property type="entry name" value="Mal/L-sulf/L-lact_DH-like_ah"/>
</dbReference>
<dbReference type="InterPro" id="IPR036111">
    <property type="entry name" value="Mal/L-sulfo/L-lacto_DH-like_sf"/>
</dbReference>
<dbReference type="Proteomes" id="UP000507954">
    <property type="component" value="Unassembled WGS sequence"/>
</dbReference>
<keyword evidence="2 3" id="KW-0560">Oxidoreductase</keyword>
<dbReference type="RefSeq" id="WP_028054873.1">
    <property type="nucleotide sequence ID" value="NZ_CABFNB010000149.1"/>
</dbReference>
<dbReference type="Gene3D" id="3.30.1370.60">
    <property type="entry name" value="Hypothetical oxidoreductase yiak, domain 2"/>
    <property type="match status" value="1"/>
</dbReference>
<comment type="similarity">
    <text evidence="1">Belongs to the LDH2/MDH2 oxidoreductase family.</text>
</comment>
<sequence>MTTAELSREEIEAVCLAALTVHGAAAGNARPVARAIAMAEAAGNRVCGLYYLPIFCRHLAIGKVDGGAIPEVSARGVTVTVDARSGFAHPAIAAGTPALIDLARSNGLGAMAVRNSYNCLALGHHVHPLADAGLIGICVSNAPAAVAPPGAAAALFGTNPLAFAVPSKEGTPAILVDQSLSAVTKTEMILRRDRGEAIPAGWAQDRNGEPTTDAAIGLEGSLLPAGGRKGANIALLVEVLAAALTGSVLSTEASAFGNDEGGPPHVGQFLIAIDPGHFSAGRFSEAIDSLVASHEAAGVRLPGHSGRKQAVFVDADLWKKVRLLSESEDTR</sequence>
<name>A0A508X7Z8_9HYPH</name>
<reference evidence="3" key="1">
    <citation type="submission" date="2019-06" db="EMBL/GenBank/DDBJ databases">
        <authorList>
            <person name="Le Quere A."/>
            <person name="Colella S."/>
        </authorList>
    </citation>
    <scope>NUCLEOTIDE SEQUENCE</scope>
    <source>
        <strain evidence="3">EmedicaeMD41</strain>
    </source>
</reference>
<proteinExistence type="inferred from homology"/>
<dbReference type="GO" id="GO:0016491">
    <property type="term" value="F:oxidoreductase activity"/>
    <property type="evidence" value="ECO:0007669"/>
    <property type="project" value="UniProtKB-KW"/>
</dbReference>
<dbReference type="AlphaFoldDB" id="A0A508X7Z8"/>
<protein>
    <submittedName>
        <fullName evidence="3">(2R)-3-sulfolactate dehydrogenase (NADP(+))</fullName>
        <ecNumber evidence="3">1.1.1.338</ecNumber>
    </submittedName>
</protein>
<gene>
    <name evidence="3" type="primary">comC</name>
    <name evidence="3" type="ORF">EMEDMD4_790108</name>
</gene>
<evidence type="ECO:0000313" key="3">
    <source>
        <dbReference type="EMBL" id="VTZ65084.1"/>
    </source>
</evidence>
<dbReference type="SUPFAM" id="SSF89733">
    <property type="entry name" value="L-sulfolactate dehydrogenase-like"/>
    <property type="match status" value="1"/>
</dbReference>
<dbReference type="InterPro" id="IPR003767">
    <property type="entry name" value="Malate/L-lactate_DH-like"/>
</dbReference>
<dbReference type="EMBL" id="CABFNB010000149">
    <property type="protein sequence ID" value="VTZ65084.1"/>
    <property type="molecule type" value="Genomic_DNA"/>
</dbReference>
<dbReference type="Pfam" id="PF02615">
    <property type="entry name" value="Ldh_2"/>
    <property type="match status" value="1"/>
</dbReference>
<dbReference type="EC" id="1.1.1.338" evidence="3"/>
<dbReference type="Gene3D" id="1.10.1530.10">
    <property type="match status" value="1"/>
</dbReference>